<keyword evidence="2 5" id="KW-0812">Transmembrane</keyword>
<protein>
    <submittedName>
        <fullName evidence="6">Energy-coupling factor transporter transmembrane protein EcfT</fullName>
    </submittedName>
</protein>
<dbReference type="GO" id="GO:0005886">
    <property type="term" value="C:plasma membrane"/>
    <property type="evidence" value="ECO:0007669"/>
    <property type="project" value="TreeGrafter"/>
</dbReference>
<dbReference type="Proteomes" id="UP000468668">
    <property type="component" value="Unassembled WGS sequence"/>
</dbReference>
<keyword evidence="4 5" id="KW-0472">Membrane</keyword>
<evidence type="ECO:0000256" key="3">
    <source>
        <dbReference type="ARBA" id="ARBA00022989"/>
    </source>
</evidence>
<dbReference type="PANTHER" id="PTHR33514:SF13">
    <property type="entry name" value="PROTEIN ABCI12, CHLOROPLASTIC"/>
    <property type="match status" value="1"/>
</dbReference>
<dbReference type="PANTHER" id="PTHR33514">
    <property type="entry name" value="PROTEIN ABCI12, CHLOROPLASTIC"/>
    <property type="match status" value="1"/>
</dbReference>
<reference evidence="6 7" key="1">
    <citation type="submission" date="2019-09" db="EMBL/GenBank/DDBJ databases">
        <title>Whole genome shotgun sequencing (WGS) of Ellagibacter isourolithinifaciens DSM 104140(T) and Adlercreutzia muris DSM 29508(T).</title>
        <authorList>
            <person name="Stoll D.A."/>
            <person name="Danylec N."/>
            <person name="Huch M."/>
        </authorList>
    </citation>
    <scope>NUCLEOTIDE SEQUENCE [LARGE SCALE GENOMIC DNA]</scope>
    <source>
        <strain evidence="6 7">DSM 104140</strain>
    </source>
</reference>
<dbReference type="OrthoDB" id="3186578at2"/>
<feature type="transmembrane region" description="Helical" evidence="5">
    <location>
        <begin position="24"/>
        <end position="52"/>
    </location>
</feature>
<feature type="transmembrane region" description="Helical" evidence="5">
    <location>
        <begin position="262"/>
        <end position="283"/>
    </location>
</feature>
<keyword evidence="7" id="KW-1185">Reference proteome</keyword>
<feature type="transmembrane region" description="Helical" evidence="5">
    <location>
        <begin position="64"/>
        <end position="86"/>
    </location>
</feature>
<proteinExistence type="predicted"/>
<sequence length="284" mass="30323">MHLAVKTYHFGTSPFHQADPRIKIALLLAYSITLFLLETWTGLAIAAVLYALAHAISRVPFRSVFVLAAPTYVLVAVAIAFCSFTGDVSLPIYLSDAEVSMAAPFAAFDPIVLAGSFGFVPAGFAKGAFNAIRVVILVYASLLVSFTTTSAEMMSAASSFMAPLKRTPLPVDDAACAISIALRFIPVTAEELCQVHDAQWSRCARFSGSGVVVTLRAWGRVFVALFVALFRRADRLAAAMDARCYGAPTKDGRRSSLEESHLAIRGVAAIVVGIAACAFLALFF</sequence>
<evidence type="ECO:0000256" key="2">
    <source>
        <dbReference type="ARBA" id="ARBA00022692"/>
    </source>
</evidence>
<feature type="transmembrane region" description="Helical" evidence="5">
    <location>
        <begin position="106"/>
        <end position="124"/>
    </location>
</feature>
<comment type="caution">
    <text evidence="6">The sequence shown here is derived from an EMBL/GenBank/DDBJ whole genome shotgun (WGS) entry which is preliminary data.</text>
</comment>
<organism evidence="6 7">
    <name type="scientific">Ellagibacter isourolithinifaciens</name>
    <dbReference type="NCBI Taxonomy" id="2137581"/>
    <lineage>
        <taxon>Bacteria</taxon>
        <taxon>Bacillati</taxon>
        <taxon>Actinomycetota</taxon>
        <taxon>Coriobacteriia</taxon>
        <taxon>Eggerthellales</taxon>
        <taxon>Eggerthellaceae</taxon>
        <taxon>Ellagibacter</taxon>
    </lineage>
</organism>
<evidence type="ECO:0000313" key="6">
    <source>
        <dbReference type="EMBL" id="KAB1642379.1"/>
    </source>
</evidence>
<feature type="transmembrane region" description="Helical" evidence="5">
    <location>
        <begin position="131"/>
        <end position="151"/>
    </location>
</feature>
<gene>
    <name evidence="6" type="ORF">F8C90_01320</name>
</gene>
<evidence type="ECO:0000313" key="7">
    <source>
        <dbReference type="Proteomes" id="UP000468668"/>
    </source>
</evidence>
<dbReference type="CDD" id="cd16914">
    <property type="entry name" value="EcfT"/>
    <property type="match status" value="1"/>
</dbReference>
<evidence type="ECO:0000256" key="5">
    <source>
        <dbReference type="SAM" id="Phobius"/>
    </source>
</evidence>
<dbReference type="Pfam" id="PF02361">
    <property type="entry name" value="CbiQ"/>
    <property type="match status" value="1"/>
</dbReference>
<dbReference type="AlphaFoldDB" id="A0A6N6NUF3"/>
<keyword evidence="3 5" id="KW-1133">Transmembrane helix</keyword>
<accession>A0A6N6NUF3</accession>
<dbReference type="InterPro" id="IPR003339">
    <property type="entry name" value="ABC/ECF_trnsptr_transmembrane"/>
</dbReference>
<evidence type="ECO:0000256" key="1">
    <source>
        <dbReference type="ARBA" id="ARBA00004141"/>
    </source>
</evidence>
<name>A0A6N6NUF3_9ACTN</name>
<dbReference type="EMBL" id="WAJR01000002">
    <property type="protein sequence ID" value="KAB1642379.1"/>
    <property type="molecule type" value="Genomic_DNA"/>
</dbReference>
<comment type="subcellular location">
    <subcellularLocation>
        <location evidence="1">Membrane</location>
        <topology evidence="1">Multi-pass membrane protein</topology>
    </subcellularLocation>
</comment>
<feature type="transmembrane region" description="Helical" evidence="5">
    <location>
        <begin position="210"/>
        <end position="230"/>
    </location>
</feature>
<evidence type="ECO:0000256" key="4">
    <source>
        <dbReference type="ARBA" id="ARBA00023136"/>
    </source>
</evidence>